<proteinExistence type="predicted"/>
<dbReference type="InterPro" id="IPR029058">
    <property type="entry name" value="AB_hydrolase_fold"/>
</dbReference>
<keyword evidence="3" id="KW-0963">Cytoplasm</keyword>
<dbReference type="GO" id="GO:0005737">
    <property type="term" value="C:cytoplasm"/>
    <property type="evidence" value="ECO:0007669"/>
    <property type="project" value="UniProtKB-SubCell"/>
</dbReference>
<organism evidence="5">
    <name type="scientific">Arcella intermedia</name>
    <dbReference type="NCBI Taxonomy" id="1963864"/>
    <lineage>
        <taxon>Eukaryota</taxon>
        <taxon>Amoebozoa</taxon>
        <taxon>Tubulinea</taxon>
        <taxon>Elardia</taxon>
        <taxon>Arcellinida</taxon>
        <taxon>Sphaerothecina</taxon>
        <taxon>Arcellidae</taxon>
        <taxon>Arcella</taxon>
    </lineage>
</organism>
<dbReference type="Gene3D" id="3.40.50.1820">
    <property type="entry name" value="alpha/beta hydrolase"/>
    <property type="match status" value="1"/>
</dbReference>
<sequence length="241" mass="27632">MEALICLHGTNGTAEIFYKQMLHLCPKGYRLISVQYPAYSNHEQWLKAFDKFMDTFKINKVHLFGTALGGYLAQLYTHYRPSRVVSLVLCNSFCDTQYFADTTPLTGIFSFTPEFILKRLLVQKPQNMQLEKQISHSIDFVIQQTETVPQEELASRLALNCTVGPVVALSLKLDQSNITIIDSLDDHTIPDRVKDEVLKLFPEARQAFLKTGGHYPFLSRHEEFNLYLEVHLRRAGYGKLV</sequence>
<evidence type="ECO:0000256" key="1">
    <source>
        <dbReference type="ARBA" id="ARBA00004496"/>
    </source>
</evidence>
<name>A0A6B2LD31_9EUKA</name>
<accession>A0A6B2LD31</accession>
<evidence type="ECO:0000256" key="2">
    <source>
        <dbReference type="ARBA" id="ARBA00020148"/>
    </source>
</evidence>
<comment type="subcellular location">
    <subcellularLocation>
        <location evidence="1">Cytoplasm</location>
    </subcellularLocation>
</comment>
<reference evidence="5" key="1">
    <citation type="journal article" date="2020" name="J. Eukaryot. Microbiol.">
        <title>De novo Sequencing, Assembly and Annotation of the Transcriptome for the Free-Living Testate Amoeba Arcella intermedia.</title>
        <authorList>
            <person name="Ribeiro G.M."/>
            <person name="Porfirio-Sousa A.L."/>
            <person name="Maurer-Alcala X.X."/>
            <person name="Katz L.A."/>
            <person name="Lahr D.J.G."/>
        </authorList>
    </citation>
    <scope>NUCLEOTIDE SEQUENCE</scope>
</reference>
<dbReference type="EMBL" id="GIBP01005983">
    <property type="protein sequence ID" value="NDV34952.1"/>
    <property type="molecule type" value="Transcribed_RNA"/>
</dbReference>
<evidence type="ECO:0000259" key="4">
    <source>
        <dbReference type="Pfam" id="PF00561"/>
    </source>
</evidence>
<feature type="domain" description="AB hydrolase-1" evidence="4">
    <location>
        <begin position="3"/>
        <end position="106"/>
    </location>
</feature>
<dbReference type="AlphaFoldDB" id="A0A6B2LD31"/>
<protein>
    <recommendedName>
        <fullName evidence="2">Maspardin</fullName>
    </recommendedName>
</protein>
<dbReference type="SUPFAM" id="SSF53474">
    <property type="entry name" value="alpha/beta-Hydrolases"/>
    <property type="match status" value="1"/>
</dbReference>
<dbReference type="PANTHER" id="PTHR15913:SF0">
    <property type="entry name" value="MASPARDIN"/>
    <property type="match status" value="1"/>
</dbReference>
<dbReference type="Pfam" id="PF00561">
    <property type="entry name" value="Abhydrolase_1"/>
    <property type="match status" value="1"/>
</dbReference>
<dbReference type="PANTHER" id="PTHR15913">
    <property type="entry name" value="ACID CLUSTER PROTEIN 33"/>
    <property type="match status" value="1"/>
</dbReference>
<dbReference type="InterPro" id="IPR026151">
    <property type="entry name" value="Maspardin"/>
</dbReference>
<evidence type="ECO:0000256" key="3">
    <source>
        <dbReference type="ARBA" id="ARBA00022490"/>
    </source>
</evidence>
<dbReference type="InterPro" id="IPR000073">
    <property type="entry name" value="AB_hydrolase_1"/>
</dbReference>
<evidence type="ECO:0000313" key="5">
    <source>
        <dbReference type="EMBL" id="NDV34952.1"/>
    </source>
</evidence>